<accession>A0ABY7A447</accession>
<dbReference type="RefSeq" id="WP_254471428.1">
    <property type="nucleotide sequence ID" value="NZ_CP113432.1"/>
</dbReference>
<dbReference type="EMBL" id="CP113432">
    <property type="protein sequence ID" value="WAI51296.1"/>
    <property type="molecule type" value="Genomic_DNA"/>
</dbReference>
<dbReference type="Proteomes" id="UP001163624">
    <property type="component" value="Chromosome"/>
</dbReference>
<sequence>MKRLAGLTALALVIGNTSGCGWLWGPDGYFRDRGDDYLNARETAPMKVPEGLQSKPLDPLLPIPMNVATSTEKEGEFEVPRPQPLAGGAGEVSDFSLQKSGDSRWLIAQRPPAEVWPVAHQFFQDNGFSIAQERPQTGEFSTNWQPLSQLSAPLARRLNSRVSGIEPDSETRVRVRIEPGVQTNTSEVYVLSETRPAGSTASADWPSKPVVPSLDAALLDEMLASMATSAEKGGSVSLLAAHSAYDTPGSADLSKDGSGNPVLTVDSDFDRAWVSVGRALDRADIRVDDLNRSLGVYYVNIAEGAKKKDEEKPGFFSRLFGGGEKTKEEEDAKAQRYQVRLTSVNNTVQVTVDKDINTSAPADVAQGVLEKLQESMRNALRGPGERKPGQFGLGEQF</sequence>
<protein>
    <submittedName>
        <fullName evidence="1">Outer membrane protein assembly factor BamC</fullName>
    </submittedName>
</protein>
<gene>
    <name evidence="1" type="primary">bamC</name>
    <name evidence="1" type="ORF">OU419_08590</name>
</gene>
<keyword evidence="2" id="KW-1185">Reference proteome</keyword>
<dbReference type="InterPro" id="IPR010653">
    <property type="entry name" value="NlpB/DapX"/>
</dbReference>
<dbReference type="InterPro" id="IPR042268">
    <property type="entry name" value="BamC_C"/>
</dbReference>
<evidence type="ECO:0000313" key="2">
    <source>
        <dbReference type="Proteomes" id="UP001163624"/>
    </source>
</evidence>
<reference evidence="1" key="1">
    <citation type="submission" date="2022-11" db="EMBL/GenBank/DDBJ databases">
        <title>Pseudomonas triclosanedens sp. nov., a triclosan degrader isolated from activated sludge.</title>
        <authorList>
            <person name="Yin Y."/>
            <person name="Lu Z."/>
        </authorList>
    </citation>
    <scope>NUCLEOTIDE SEQUENCE</scope>
    <source>
        <strain evidence="1">ZM23</strain>
    </source>
</reference>
<name>A0ABY7A447_9PSED</name>
<dbReference type="Gene3D" id="3.30.310.170">
    <property type="entry name" value="Outer membrane protein assembly factor BamC"/>
    <property type="match status" value="1"/>
</dbReference>
<organism evidence="1 2">
    <name type="scientific">Pseudomonas triclosanedens</name>
    <dbReference type="NCBI Taxonomy" id="2961893"/>
    <lineage>
        <taxon>Bacteria</taxon>
        <taxon>Pseudomonadati</taxon>
        <taxon>Pseudomonadota</taxon>
        <taxon>Gammaproteobacteria</taxon>
        <taxon>Pseudomonadales</taxon>
        <taxon>Pseudomonadaceae</taxon>
        <taxon>Pseudomonas</taxon>
    </lineage>
</organism>
<dbReference type="Pfam" id="PF06804">
    <property type="entry name" value="Lipoprotein_18"/>
    <property type="match status" value="1"/>
</dbReference>
<proteinExistence type="predicted"/>
<evidence type="ECO:0000313" key="1">
    <source>
        <dbReference type="EMBL" id="WAI51296.1"/>
    </source>
</evidence>